<comment type="caution">
    <text evidence="15">The sequence shown here is derived from an EMBL/GenBank/DDBJ whole genome shotgun (WGS) entry which is preliminary data.</text>
</comment>
<comment type="function">
    <text evidence="1">Thiol-specific peroxidase that catalyzes the reduction of hydrogen peroxide and organic hydroperoxides to water and alcohols, respectively. Plays a role in cell protection against oxidative stress by detoxifying peroxides and as sensor of hydrogen peroxide-mediated signaling events.</text>
</comment>
<gene>
    <name evidence="15" type="ORF">GCM10011365_14380</name>
</gene>
<reference evidence="15" key="1">
    <citation type="journal article" date="2014" name="Int. J. Syst. Evol. Microbiol.">
        <title>Complete genome sequence of Corynebacterium casei LMG S-19264T (=DSM 44701T), isolated from a smear-ripened cheese.</title>
        <authorList>
            <consortium name="US DOE Joint Genome Institute (JGI-PGF)"/>
            <person name="Walter F."/>
            <person name="Albersmeier A."/>
            <person name="Kalinowski J."/>
            <person name="Ruckert C."/>
        </authorList>
    </citation>
    <scope>NUCLEOTIDE SEQUENCE</scope>
    <source>
        <strain evidence="15">CGMCC 1.12181</strain>
    </source>
</reference>
<organism evidence="15 16">
    <name type="scientific">Marinicella pacifica</name>
    <dbReference type="NCBI Taxonomy" id="1171543"/>
    <lineage>
        <taxon>Bacteria</taxon>
        <taxon>Pseudomonadati</taxon>
        <taxon>Pseudomonadota</taxon>
        <taxon>Gammaproteobacteria</taxon>
        <taxon>Lysobacterales</taxon>
        <taxon>Marinicellaceae</taxon>
        <taxon>Marinicella</taxon>
    </lineage>
</organism>
<evidence type="ECO:0000256" key="10">
    <source>
        <dbReference type="ARBA" id="ARBA00038489"/>
    </source>
</evidence>
<dbReference type="GO" id="GO:0005737">
    <property type="term" value="C:cytoplasm"/>
    <property type="evidence" value="ECO:0007669"/>
    <property type="project" value="TreeGrafter"/>
</dbReference>
<keyword evidence="7" id="KW-1015">Disulfide bond</keyword>
<comment type="subunit">
    <text evidence="2">Monomer.</text>
</comment>
<dbReference type="PANTHER" id="PTHR42801:SF4">
    <property type="entry name" value="AHPC_TSA FAMILY PROTEIN"/>
    <property type="match status" value="1"/>
</dbReference>
<protein>
    <recommendedName>
        <fullName evidence="3">thioredoxin-dependent peroxiredoxin</fullName>
        <ecNumber evidence="3">1.11.1.24</ecNumber>
    </recommendedName>
    <alternativeName>
        <fullName evidence="9">Thioredoxin peroxidase</fullName>
    </alternativeName>
    <alternativeName>
        <fullName evidence="11">Thioredoxin-dependent peroxiredoxin Bcp</fullName>
    </alternativeName>
</protein>
<evidence type="ECO:0000256" key="11">
    <source>
        <dbReference type="ARBA" id="ARBA00042639"/>
    </source>
</evidence>
<dbReference type="InterPro" id="IPR050924">
    <property type="entry name" value="Peroxiredoxin_BCP/PrxQ"/>
</dbReference>
<comment type="catalytic activity">
    <reaction evidence="12">
        <text>a hydroperoxide + [thioredoxin]-dithiol = an alcohol + [thioredoxin]-disulfide + H2O</text>
        <dbReference type="Rhea" id="RHEA:62620"/>
        <dbReference type="Rhea" id="RHEA-COMP:10698"/>
        <dbReference type="Rhea" id="RHEA-COMP:10700"/>
        <dbReference type="ChEBI" id="CHEBI:15377"/>
        <dbReference type="ChEBI" id="CHEBI:29950"/>
        <dbReference type="ChEBI" id="CHEBI:30879"/>
        <dbReference type="ChEBI" id="CHEBI:35924"/>
        <dbReference type="ChEBI" id="CHEBI:50058"/>
        <dbReference type="EC" id="1.11.1.24"/>
    </reaction>
</comment>
<evidence type="ECO:0000256" key="2">
    <source>
        <dbReference type="ARBA" id="ARBA00011245"/>
    </source>
</evidence>
<keyword evidence="6" id="KW-0560">Oxidoreductase</keyword>
<dbReference type="PANTHER" id="PTHR42801">
    <property type="entry name" value="THIOREDOXIN-DEPENDENT PEROXIDE REDUCTASE"/>
    <property type="match status" value="1"/>
</dbReference>
<dbReference type="InterPro" id="IPR036249">
    <property type="entry name" value="Thioredoxin-like_sf"/>
</dbReference>
<comment type="similarity">
    <text evidence="10">Belongs to the peroxiredoxin family. BCP/PrxQ subfamily.</text>
</comment>
<feature type="domain" description="Thioredoxin" evidence="14">
    <location>
        <begin position="1"/>
        <end position="159"/>
    </location>
</feature>
<reference evidence="15" key="2">
    <citation type="submission" date="2020-09" db="EMBL/GenBank/DDBJ databases">
        <authorList>
            <person name="Sun Q."/>
            <person name="Zhou Y."/>
        </authorList>
    </citation>
    <scope>NUCLEOTIDE SEQUENCE</scope>
    <source>
        <strain evidence="15">CGMCC 1.12181</strain>
    </source>
</reference>
<dbReference type="CDD" id="cd03017">
    <property type="entry name" value="PRX_BCP"/>
    <property type="match status" value="1"/>
</dbReference>
<evidence type="ECO:0000256" key="1">
    <source>
        <dbReference type="ARBA" id="ARBA00003330"/>
    </source>
</evidence>
<accession>A0A917CRN7</accession>
<dbReference type="EMBL" id="BMEO01000005">
    <property type="protein sequence ID" value="GGF94226.1"/>
    <property type="molecule type" value="Genomic_DNA"/>
</dbReference>
<dbReference type="EC" id="1.11.1.24" evidence="3"/>
<dbReference type="PROSITE" id="PS51352">
    <property type="entry name" value="THIOREDOXIN_2"/>
    <property type="match status" value="1"/>
</dbReference>
<evidence type="ECO:0000256" key="13">
    <source>
        <dbReference type="PIRSR" id="PIRSR000239-1"/>
    </source>
</evidence>
<proteinExistence type="inferred from homology"/>
<evidence type="ECO:0000313" key="16">
    <source>
        <dbReference type="Proteomes" id="UP000605253"/>
    </source>
</evidence>
<dbReference type="InterPro" id="IPR013766">
    <property type="entry name" value="Thioredoxin_domain"/>
</dbReference>
<dbReference type="InterPro" id="IPR000866">
    <property type="entry name" value="AhpC/TSA"/>
</dbReference>
<dbReference type="Pfam" id="PF00578">
    <property type="entry name" value="AhpC-TSA"/>
    <property type="match status" value="1"/>
</dbReference>
<keyword evidence="4" id="KW-0575">Peroxidase</keyword>
<evidence type="ECO:0000256" key="4">
    <source>
        <dbReference type="ARBA" id="ARBA00022559"/>
    </source>
</evidence>
<evidence type="ECO:0000256" key="6">
    <source>
        <dbReference type="ARBA" id="ARBA00023002"/>
    </source>
</evidence>
<evidence type="ECO:0000256" key="8">
    <source>
        <dbReference type="ARBA" id="ARBA00023284"/>
    </source>
</evidence>
<evidence type="ECO:0000256" key="7">
    <source>
        <dbReference type="ARBA" id="ARBA00023157"/>
    </source>
</evidence>
<dbReference type="GO" id="GO:0034599">
    <property type="term" value="P:cellular response to oxidative stress"/>
    <property type="evidence" value="ECO:0007669"/>
    <property type="project" value="TreeGrafter"/>
</dbReference>
<keyword evidence="8" id="KW-0676">Redox-active center</keyword>
<evidence type="ECO:0000256" key="9">
    <source>
        <dbReference type="ARBA" id="ARBA00032824"/>
    </source>
</evidence>
<feature type="active site" description="Cysteine sulfenic acid (-SOH) intermediate; for peroxidase activity" evidence="13">
    <location>
        <position position="48"/>
    </location>
</feature>
<evidence type="ECO:0000256" key="12">
    <source>
        <dbReference type="ARBA" id="ARBA00049091"/>
    </source>
</evidence>
<dbReference type="RefSeq" id="WP_229728287.1">
    <property type="nucleotide sequence ID" value="NZ_BAABJF010000002.1"/>
</dbReference>
<dbReference type="SUPFAM" id="SSF52833">
    <property type="entry name" value="Thioredoxin-like"/>
    <property type="match status" value="1"/>
</dbReference>
<dbReference type="PIRSF" id="PIRSF000239">
    <property type="entry name" value="AHPC"/>
    <property type="match status" value="1"/>
</dbReference>
<name>A0A917CRN7_9GAMM</name>
<dbReference type="GO" id="GO:0045454">
    <property type="term" value="P:cell redox homeostasis"/>
    <property type="evidence" value="ECO:0007669"/>
    <property type="project" value="TreeGrafter"/>
</dbReference>
<keyword evidence="16" id="KW-1185">Reference proteome</keyword>
<dbReference type="FunFam" id="3.40.30.10:FF:000007">
    <property type="entry name" value="Thioredoxin-dependent thiol peroxidase"/>
    <property type="match status" value="1"/>
</dbReference>
<dbReference type="InterPro" id="IPR024706">
    <property type="entry name" value="Peroxiredoxin_AhpC-typ"/>
</dbReference>
<evidence type="ECO:0000313" key="15">
    <source>
        <dbReference type="EMBL" id="GGF94226.1"/>
    </source>
</evidence>
<evidence type="ECO:0000256" key="3">
    <source>
        <dbReference type="ARBA" id="ARBA00013017"/>
    </source>
</evidence>
<dbReference type="AlphaFoldDB" id="A0A917CRN7"/>
<dbReference type="Gene3D" id="3.40.30.10">
    <property type="entry name" value="Glutaredoxin"/>
    <property type="match status" value="1"/>
</dbReference>
<sequence>MNETMLKIEDKIMQHPVHLTHGATASLSQLVDDYLCVFFYPRANTPGCSQESQDFSSHYEDFKALNCEVVGVSADSLKKQQNFKEKFDMPFELVADTEETLCRAFDVIKEKNMYGKKFMGIERSTFIINQKGDVMLSWRKVKVKDHAEDVLEQVKQLTDES</sequence>
<evidence type="ECO:0000256" key="5">
    <source>
        <dbReference type="ARBA" id="ARBA00022862"/>
    </source>
</evidence>
<evidence type="ECO:0000259" key="14">
    <source>
        <dbReference type="PROSITE" id="PS51352"/>
    </source>
</evidence>
<dbReference type="GO" id="GO:0008379">
    <property type="term" value="F:thioredoxin peroxidase activity"/>
    <property type="evidence" value="ECO:0007669"/>
    <property type="project" value="TreeGrafter"/>
</dbReference>
<keyword evidence="5" id="KW-0049">Antioxidant</keyword>
<dbReference type="Proteomes" id="UP000605253">
    <property type="component" value="Unassembled WGS sequence"/>
</dbReference>